<dbReference type="RefSeq" id="WP_253772467.1">
    <property type="nucleotide sequence ID" value="NZ_JAMTCK010000007.1"/>
</dbReference>
<protein>
    <submittedName>
        <fullName evidence="1">Uncharacterized protein</fullName>
    </submittedName>
</protein>
<dbReference type="AlphaFoldDB" id="A0AAE3KGS4"/>
<sequence length="45" mass="4985">MPDENIGGWLSWREKRRSAAGRVIALGLAPRTVPDPGRLGWAALW</sequence>
<name>A0AAE3KGS4_9PSEU</name>
<dbReference type="Proteomes" id="UP001206128">
    <property type="component" value="Unassembled WGS sequence"/>
</dbReference>
<keyword evidence="2" id="KW-1185">Reference proteome</keyword>
<comment type="caution">
    <text evidence="1">The sequence shown here is derived from an EMBL/GenBank/DDBJ whole genome shotgun (WGS) entry which is preliminary data.</text>
</comment>
<organism evidence="1 2">
    <name type="scientific">Goodfellowiella coeruleoviolacea</name>
    <dbReference type="NCBI Taxonomy" id="334858"/>
    <lineage>
        <taxon>Bacteria</taxon>
        <taxon>Bacillati</taxon>
        <taxon>Actinomycetota</taxon>
        <taxon>Actinomycetes</taxon>
        <taxon>Pseudonocardiales</taxon>
        <taxon>Pseudonocardiaceae</taxon>
        <taxon>Goodfellowiella</taxon>
    </lineage>
</organism>
<dbReference type="EMBL" id="JAMTCK010000007">
    <property type="protein sequence ID" value="MCP2166520.1"/>
    <property type="molecule type" value="Genomic_DNA"/>
</dbReference>
<proteinExistence type="predicted"/>
<reference evidence="1" key="1">
    <citation type="submission" date="2022-06" db="EMBL/GenBank/DDBJ databases">
        <title>Genomic Encyclopedia of Archaeal and Bacterial Type Strains, Phase II (KMG-II): from individual species to whole genera.</title>
        <authorList>
            <person name="Goeker M."/>
        </authorList>
    </citation>
    <scope>NUCLEOTIDE SEQUENCE</scope>
    <source>
        <strain evidence="1">DSM 43935</strain>
    </source>
</reference>
<evidence type="ECO:0000313" key="2">
    <source>
        <dbReference type="Proteomes" id="UP001206128"/>
    </source>
</evidence>
<evidence type="ECO:0000313" key="1">
    <source>
        <dbReference type="EMBL" id="MCP2166520.1"/>
    </source>
</evidence>
<accession>A0AAE3KGS4</accession>
<gene>
    <name evidence="1" type="ORF">LX83_003388</name>
</gene>